<proteinExistence type="predicted"/>
<dbReference type="Pfam" id="PF11042">
    <property type="entry name" value="DUF2750"/>
    <property type="match status" value="1"/>
</dbReference>
<sequence>MFSPNQKQIKNVLELSLQQKYLYFVGKVADWQEVWTLCDVNELVTFKDDHHRLLFPVWPAKAYVERNLEGKWSHFAAKQLDLTYLMTEMLPDMHEANITIAIMMDPQCQTYVITEANPLLQDLIEECKQYQ</sequence>
<accession>A0A1S1HPY3</accession>
<gene>
    <name evidence="1" type="ORF">A3Q29_17465</name>
</gene>
<reference evidence="1 2" key="1">
    <citation type="submission" date="2016-03" db="EMBL/GenBank/DDBJ databases">
        <title>Genome sequence of Providencia stuartii strain, isolated from the salivary glands of larval Lucilia sericata.</title>
        <authorList>
            <person name="Yuan Y."/>
            <person name="Zhang Y."/>
            <person name="Fu S."/>
            <person name="Crippen T.L."/>
            <person name="Visi D."/>
            <person name="Benbow M.E."/>
            <person name="Allen M."/>
            <person name="Tomberlin J.K."/>
            <person name="Sze S.-H."/>
            <person name="Tarone A.M."/>
        </authorList>
    </citation>
    <scope>NUCLEOTIDE SEQUENCE [LARGE SCALE GENOMIC DNA]</scope>
    <source>
        <strain evidence="1 2">Crippen</strain>
    </source>
</reference>
<dbReference type="EMBL" id="LVIE01000124">
    <property type="protein sequence ID" value="OHT24449.1"/>
    <property type="molecule type" value="Genomic_DNA"/>
</dbReference>
<dbReference type="AlphaFoldDB" id="A0A1S1HPY3"/>
<protein>
    <recommendedName>
        <fullName evidence="3">DUF2750 domain-containing protein</fullName>
    </recommendedName>
</protein>
<dbReference type="RefSeq" id="WP_070927244.1">
    <property type="nucleotide sequence ID" value="NZ_VAUE01000036.1"/>
</dbReference>
<evidence type="ECO:0000313" key="2">
    <source>
        <dbReference type="Proteomes" id="UP000179588"/>
    </source>
</evidence>
<dbReference type="OrthoDB" id="2936081at2"/>
<dbReference type="InterPro" id="IPR021284">
    <property type="entry name" value="DUF2750"/>
</dbReference>
<comment type="caution">
    <text evidence="1">The sequence shown here is derived from an EMBL/GenBank/DDBJ whole genome shotgun (WGS) entry which is preliminary data.</text>
</comment>
<dbReference type="GeneID" id="92277612"/>
<evidence type="ECO:0008006" key="3">
    <source>
        <dbReference type="Google" id="ProtNLM"/>
    </source>
</evidence>
<organism evidence="1 2">
    <name type="scientific">Providencia stuartii</name>
    <dbReference type="NCBI Taxonomy" id="588"/>
    <lineage>
        <taxon>Bacteria</taxon>
        <taxon>Pseudomonadati</taxon>
        <taxon>Pseudomonadota</taxon>
        <taxon>Gammaproteobacteria</taxon>
        <taxon>Enterobacterales</taxon>
        <taxon>Morganellaceae</taxon>
        <taxon>Providencia</taxon>
    </lineage>
</organism>
<evidence type="ECO:0000313" key="1">
    <source>
        <dbReference type="EMBL" id="OHT24449.1"/>
    </source>
</evidence>
<dbReference type="Proteomes" id="UP000179588">
    <property type="component" value="Unassembled WGS sequence"/>
</dbReference>
<keyword evidence="2" id="KW-1185">Reference proteome</keyword>
<name>A0A1S1HPY3_PROST</name>